<evidence type="ECO:0000313" key="3">
    <source>
        <dbReference type="Proteomes" id="UP001054837"/>
    </source>
</evidence>
<keyword evidence="3" id="KW-1185">Reference proteome</keyword>
<organism evidence="2 3">
    <name type="scientific">Caerostris darwini</name>
    <dbReference type="NCBI Taxonomy" id="1538125"/>
    <lineage>
        <taxon>Eukaryota</taxon>
        <taxon>Metazoa</taxon>
        <taxon>Ecdysozoa</taxon>
        <taxon>Arthropoda</taxon>
        <taxon>Chelicerata</taxon>
        <taxon>Arachnida</taxon>
        <taxon>Araneae</taxon>
        <taxon>Araneomorphae</taxon>
        <taxon>Entelegynae</taxon>
        <taxon>Araneoidea</taxon>
        <taxon>Araneidae</taxon>
        <taxon>Caerostris</taxon>
    </lineage>
</organism>
<name>A0AAV4T6X0_9ARAC</name>
<reference evidence="2 3" key="1">
    <citation type="submission" date="2021-06" db="EMBL/GenBank/DDBJ databases">
        <title>Caerostris darwini draft genome.</title>
        <authorList>
            <person name="Kono N."/>
            <person name="Arakawa K."/>
        </authorList>
    </citation>
    <scope>NUCLEOTIDE SEQUENCE [LARGE SCALE GENOMIC DNA]</scope>
</reference>
<dbReference type="InterPro" id="IPR057670">
    <property type="entry name" value="SH3_retrovirus"/>
</dbReference>
<feature type="domain" description="Retroviral polymerase SH3-like" evidence="1">
    <location>
        <begin position="73"/>
        <end position="111"/>
    </location>
</feature>
<proteinExistence type="predicted"/>
<dbReference type="Pfam" id="PF25597">
    <property type="entry name" value="SH3_retrovirus"/>
    <property type="match status" value="1"/>
</dbReference>
<accession>A0AAV4T6X0</accession>
<evidence type="ECO:0000313" key="2">
    <source>
        <dbReference type="EMBL" id="GIY40520.1"/>
    </source>
</evidence>
<dbReference type="AlphaFoldDB" id="A0AAV4T6X0"/>
<gene>
    <name evidence="2" type="primary">POLX_2338</name>
    <name evidence="2" type="ORF">CDAR_102941</name>
</gene>
<evidence type="ECO:0000259" key="1">
    <source>
        <dbReference type="Pfam" id="PF25597"/>
    </source>
</evidence>
<sequence>MDLRISSLVQSLGGKKYFLRFQTMTNTYVFGWNPFSFVRIRNRWEHKLTGNLTPVEIWSGHKPSVRQLKIFRSLTFVHVHKVNRNKLQLRGKLEILAGYGQSTKGYRIFISKELQ</sequence>
<comment type="caution">
    <text evidence="2">The sequence shown here is derived from an EMBL/GenBank/DDBJ whole genome shotgun (WGS) entry which is preliminary data.</text>
</comment>
<dbReference type="EMBL" id="BPLQ01008947">
    <property type="protein sequence ID" value="GIY40520.1"/>
    <property type="molecule type" value="Genomic_DNA"/>
</dbReference>
<dbReference type="Proteomes" id="UP001054837">
    <property type="component" value="Unassembled WGS sequence"/>
</dbReference>
<protein>
    <submittedName>
        <fullName evidence="2">Retrovirus-related Pol polyprotein from transposon TNT 1-94</fullName>
    </submittedName>
</protein>